<feature type="compositionally biased region" description="Polar residues" evidence="1">
    <location>
        <begin position="31"/>
        <end position="43"/>
    </location>
</feature>
<dbReference type="EMBL" id="CAAALY010104827">
    <property type="protein sequence ID" value="VEL29627.1"/>
    <property type="molecule type" value="Genomic_DNA"/>
</dbReference>
<evidence type="ECO:0000256" key="1">
    <source>
        <dbReference type="SAM" id="MobiDB-lite"/>
    </source>
</evidence>
<evidence type="ECO:0000313" key="2">
    <source>
        <dbReference type="EMBL" id="VEL29627.1"/>
    </source>
</evidence>
<comment type="caution">
    <text evidence="2">The sequence shown here is derived from an EMBL/GenBank/DDBJ whole genome shotgun (WGS) entry which is preliminary data.</text>
</comment>
<protein>
    <submittedName>
        <fullName evidence="2">Uncharacterized protein</fullName>
    </submittedName>
</protein>
<proteinExistence type="predicted"/>
<feature type="region of interest" description="Disordered" evidence="1">
    <location>
        <begin position="19"/>
        <end position="48"/>
    </location>
</feature>
<evidence type="ECO:0000313" key="3">
    <source>
        <dbReference type="Proteomes" id="UP000784294"/>
    </source>
</evidence>
<gene>
    <name evidence="2" type="ORF">PXEA_LOCUS23067</name>
</gene>
<organism evidence="2 3">
    <name type="scientific">Protopolystoma xenopodis</name>
    <dbReference type="NCBI Taxonomy" id="117903"/>
    <lineage>
        <taxon>Eukaryota</taxon>
        <taxon>Metazoa</taxon>
        <taxon>Spiralia</taxon>
        <taxon>Lophotrochozoa</taxon>
        <taxon>Platyhelminthes</taxon>
        <taxon>Monogenea</taxon>
        <taxon>Polyopisthocotylea</taxon>
        <taxon>Polystomatidea</taxon>
        <taxon>Polystomatidae</taxon>
        <taxon>Protopolystoma</taxon>
    </lineage>
</organism>
<reference evidence="2" key="1">
    <citation type="submission" date="2018-11" db="EMBL/GenBank/DDBJ databases">
        <authorList>
            <consortium name="Pathogen Informatics"/>
        </authorList>
    </citation>
    <scope>NUCLEOTIDE SEQUENCE</scope>
</reference>
<dbReference type="Proteomes" id="UP000784294">
    <property type="component" value="Unassembled WGS sequence"/>
</dbReference>
<name>A0A448X718_9PLAT</name>
<keyword evidence="3" id="KW-1185">Reference proteome</keyword>
<sequence length="102" mass="11604">MQRPPMTITTACLFETLNTKGTNRPAKKELNQASRWTGPTQDLNPGLPIHKPVTLRAMPQDLLCMEKPPDDHYNQWLSKEGAKACIQEERSHPGFEPRTPRL</sequence>
<accession>A0A448X718</accession>
<dbReference type="AlphaFoldDB" id="A0A448X718"/>